<reference evidence="2 3" key="1">
    <citation type="submission" date="2013-03" db="EMBL/GenBank/DDBJ databases">
        <title>Draft genome sequence of Gracibacillus halophilus YIM-C55.5, a moderately halophilic and thermophilic organism from the Xiaochaidamu salt lake.</title>
        <authorList>
            <person name="Sugumar T."/>
            <person name="Polireddy D.R."/>
            <person name="Antony A."/>
            <person name="Madhava Y.R."/>
            <person name="Sivakumar N."/>
        </authorList>
    </citation>
    <scope>NUCLEOTIDE SEQUENCE [LARGE SCALE GENOMIC DNA]</scope>
    <source>
        <strain evidence="2 3">YIM-C55.5</strain>
    </source>
</reference>
<protein>
    <recommendedName>
        <fullName evidence="4">DUF2306 domain-containing protein</fullName>
    </recommendedName>
</protein>
<comment type="caution">
    <text evidence="2">The sequence shown here is derived from an EMBL/GenBank/DDBJ whole genome shotgun (WGS) entry which is preliminary data.</text>
</comment>
<gene>
    <name evidence="2" type="ORF">J416_11402</name>
</gene>
<name>N4WPB8_9BACI</name>
<evidence type="ECO:0000313" key="3">
    <source>
        <dbReference type="Proteomes" id="UP000012283"/>
    </source>
</evidence>
<dbReference type="Proteomes" id="UP000012283">
    <property type="component" value="Unassembled WGS sequence"/>
</dbReference>
<feature type="transmembrane region" description="Helical" evidence="1">
    <location>
        <begin position="199"/>
        <end position="220"/>
    </location>
</feature>
<keyword evidence="1" id="KW-1133">Transmembrane helix</keyword>
<feature type="transmembrane region" description="Helical" evidence="1">
    <location>
        <begin position="113"/>
        <end position="130"/>
    </location>
</feature>
<feature type="transmembrane region" description="Helical" evidence="1">
    <location>
        <begin position="6"/>
        <end position="28"/>
    </location>
</feature>
<dbReference type="OrthoDB" id="5984490at2"/>
<evidence type="ECO:0000256" key="1">
    <source>
        <dbReference type="SAM" id="Phobius"/>
    </source>
</evidence>
<dbReference type="AlphaFoldDB" id="N4WPB8"/>
<organism evidence="2 3">
    <name type="scientific">Gracilibacillus halophilus YIM-C55.5</name>
    <dbReference type="NCBI Taxonomy" id="1308866"/>
    <lineage>
        <taxon>Bacteria</taxon>
        <taxon>Bacillati</taxon>
        <taxon>Bacillota</taxon>
        <taxon>Bacilli</taxon>
        <taxon>Bacillales</taxon>
        <taxon>Bacillaceae</taxon>
        <taxon>Gracilibacillus</taxon>
    </lineage>
</organism>
<dbReference type="PATRIC" id="fig|1308866.3.peg.2304"/>
<dbReference type="eggNOG" id="ENOG5032ME6">
    <property type="taxonomic scope" value="Bacteria"/>
</dbReference>
<dbReference type="RefSeq" id="WP_003471058.1">
    <property type="nucleotide sequence ID" value="NZ_APML01000048.1"/>
</dbReference>
<feature type="transmembrane region" description="Helical" evidence="1">
    <location>
        <begin position="73"/>
        <end position="93"/>
    </location>
</feature>
<sequence length="229" mass="25994">MTLFDLFRILHIIAGFTALFLFWIPIIVKKGGTLHRIVGWIYVWAMGTVAVSAFYMGVNRIFFDSSSDQERIIFSWFLMYISILSAAAAWYGIRVLRFKRKKAMHNNIQDLSWSILLVASSVAISVYGFWVNASLLAYFPAVGFFLGIGQLSYWLRKPKLKGQWYIEHLVGMLSCCISTITAFVVFGAPSLLNIESVSIVLWLAPTILLTPVIIGFSSYYSRKFNKKTA</sequence>
<keyword evidence="1" id="KW-0472">Membrane</keyword>
<accession>N4WPB8</accession>
<feature type="transmembrane region" description="Helical" evidence="1">
    <location>
        <begin position="40"/>
        <end position="58"/>
    </location>
</feature>
<evidence type="ECO:0008006" key="4">
    <source>
        <dbReference type="Google" id="ProtNLM"/>
    </source>
</evidence>
<feature type="transmembrane region" description="Helical" evidence="1">
    <location>
        <begin position="136"/>
        <end position="156"/>
    </location>
</feature>
<feature type="transmembrane region" description="Helical" evidence="1">
    <location>
        <begin position="168"/>
        <end position="187"/>
    </location>
</feature>
<dbReference type="EMBL" id="APML01000048">
    <property type="protein sequence ID" value="ENH96330.1"/>
    <property type="molecule type" value="Genomic_DNA"/>
</dbReference>
<keyword evidence="3" id="KW-1185">Reference proteome</keyword>
<proteinExistence type="predicted"/>
<evidence type="ECO:0000313" key="2">
    <source>
        <dbReference type="EMBL" id="ENH96330.1"/>
    </source>
</evidence>
<keyword evidence="1" id="KW-0812">Transmembrane</keyword>